<reference evidence="1 2" key="1">
    <citation type="submission" date="2007-03" db="EMBL/GenBank/DDBJ databases">
        <authorList>
            <person name="Stal L."/>
            <person name="Ferriera S."/>
            <person name="Johnson J."/>
            <person name="Kravitz S."/>
            <person name="Beeson K."/>
            <person name="Sutton G."/>
            <person name="Rogers Y.-H."/>
            <person name="Friedman R."/>
            <person name="Frazier M."/>
            <person name="Venter J.C."/>
        </authorList>
    </citation>
    <scope>NUCLEOTIDE SEQUENCE [LARGE SCALE GENOMIC DNA]</scope>
    <source>
        <strain evidence="1 2">CCY0110</strain>
    </source>
</reference>
<dbReference type="EMBL" id="AAXW01000002">
    <property type="protein sequence ID" value="EAZ93404.1"/>
    <property type="molecule type" value="Genomic_DNA"/>
</dbReference>
<keyword evidence="2" id="KW-1185">Reference proteome</keyword>
<sequence>MPLKLSQVDHFYNYFLEKYND</sequence>
<dbReference type="AlphaFoldDB" id="A3IHX2"/>
<evidence type="ECO:0000313" key="1">
    <source>
        <dbReference type="EMBL" id="EAZ93404.1"/>
    </source>
</evidence>
<dbReference type="Proteomes" id="UP000003781">
    <property type="component" value="Unassembled WGS sequence"/>
</dbReference>
<name>A3IHX2_9CHRO</name>
<protein>
    <submittedName>
        <fullName evidence="1">Uncharacterized protein</fullName>
    </submittedName>
</protein>
<comment type="caution">
    <text evidence="1">The sequence shown here is derived from an EMBL/GenBank/DDBJ whole genome shotgun (WGS) entry which is preliminary data.</text>
</comment>
<evidence type="ECO:0000313" key="2">
    <source>
        <dbReference type="Proteomes" id="UP000003781"/>
    </source>
</evidence>
<gene>
    <name evidence="1" type="ORF">CY0110_16452</name>
</gene>
<proteinExistence type="predicted"/>
<accession>A3IHX2</accession>
<organism evidence="1 2">
    <name type="scientific">Crocosphaera chwakensis CCY0110</name>
    <dbReference type="NCBI Taxonomy" id="391612"/>
    <lineage>
        <taxon>Bacteria</taxon>
        <taxon>Bacillati</taxon>
        <taxon>Cyanobacteriota</taxon>
        <taxon>Cyanophyceae</taxon>
        <taxon>Oscillatoriophycideae</taxon>
        <taxon>Chroococcales</taxon>
        <taxon>Aphanothecaceae</taxon>
        <taxon>Crocosphaera</taxon>
        <taxon>Crocosphaera chwakensis</taxon>
    </lineage>
</organism>